<dbReference type="GO" id="GO:0009982">
    <property type="term" value="F:pseudouridine synthase activity"/>
    <property type="evidence" value="ECO:0007669"/>
    <property type="project" value="InterPro"/>
</dbReference>
<dbReference type="InterPro" id="IPR006145">
    <property type="entry name" value="PsdUridine_synth_RsuA/RluA"/>
</dbReference>
<comment type="similarity">
    <text evidence="1">Belongs to the pseudouridine synthase RluA family.</text>
</comment>
<dbReference type="EMBL" id="AP021861">
    <property type="protein sequence ID" value="BBO33475.1"/>
    <property type="molecule type" value="Genomic_DNA"/>
</dbReference>
<dbReference type="GO" id="GO:0003723">
    <property type="term" value="F:RNA binding"/>
    <property type="evidence" value="ECO:0007669"/>
    <property type="project" value="InterPro"/>
</dbReference>
<evidence type="ECO:0000313" key="5">
    <source>
        <dbReference type="Proteomes" id="UP000326837"/>
    </source>
</evidence>
<dbReference type="InterPro" id="IPR020103">
    <property type="entry name" value="PsdUridine_synth_cat_dom_sf"/>
</dbReference>
<accession>A0A5K7XAN2</accession>
<dbReference type="Proteomes" id="UP000326837">
    <property type="component" value="Chromosome"/>
</dbReference>
<protein>
    <recommendedName>
        <fullName evidence="3">Pseudouridine synthase RsuA/RluA-like domain-containing protein</fullName>
    </recommendedName>
</protein>
<sequence length="225" mass="24932">MLYEDNHLLAVNKAAELPTMGVAEDRESLLTVAKEYIAEKYDKPGNVYLGIVSRLDAPVTGLVLLARTSKAAARLSEAFRTRQVRKIYLAVVAGRPPEDAGVLEHYLRKDERHRKVHVTHAGAEGAQQARLSYRLLGSAGGLSLLEIELDTGRKHQIRVQLAKIGCPIVGDRKYGGSEDFSPGIALHSYRAEFEHPVRREPMELKARLPKSWSRHGGVSRLPLPS</sequence>
<dbReference type="PANTHER" id="PTHR21600">
    <property type="entry name" value="MITOCHONDRIAL RNA PSEUDOURIDINE SYNTHASE"/>
    <property type="match status" value="1"/>
</dbReference>
<evidence type="ECO:0000256" key="2">
    <source>
        <dbReference type="ARBA" id="ARBA00023235"/>
    </source>
</evidence>
<keyword evidence="5" id="KW-1185">Reference proteome</keyword>
<dbReference type="GO" id="GO:0006396">
    <property type="term" value="P:RNA processing"/>
    <property type="evidence" value="ECO:0007669"/>
    <property type="project" value="UniProtKB-ARBA"/>
</dbReference>
<dbReference type="CDD" id="cd02869">
    <property type="entry name" value="PseudoU_synth_RluA_like"/>
    <property type="match status" value="1"/>
</dbReference>
<dbReference type="GO" id="GO:0140098">
    <property type="term" value="F:catalytic activity, acting on RNA"/>
    <property type="evidence" value="ECO:0007669"/>
    <property type="project" value="UniProtKB-ARBA"/>
</dbReference>
<dbReference type="PANTHER" id="PTHR21600:SF83">
    <property type="entry name" value="PSEUDOURIDYLATE SYNTHASE RPUSD4, MITOCHONDRIAL"/>
    <property type="match status" value="1"/>
</dbReference>
<dbReference type="AlphaFoldDB" id="A0A5K7XAN2"/>
<organism evidence="4 5">
    <name type="scientific">Lacipirellula parvula</name>
    <dbReference type="NCBI Taxonomy" id="2650471"/>
    <lineage>
        <taxon>Bacteria</taxon>
        <taxon>Pseudomonadati</taxon>
        <taxon>Planctomycetota</taxon>
        <taxon>Planctomycetia</taxon>
        <taxon>Pirellulales</taxon>
        <taxon>Lacipirellulaceae</taxon>
        <taxon>Lacipirellula</taxon>
    </lineage>
</organism>
<feature type="domain" description="Pseudouridine synthase RsuA/RluA-like" evidence="3">
    <location>
        <begin position="7"/>
        <end position="163"/>
    </location>
</feature>
<keyword evidence="2" id="KW-0413">Isomerase</keyword>
<dbReference type="InterPro" id="IPR050188">
    <property type="entry name" value="RluA_PseudoU_synthase"/>
</dbReference>
<evidence type="ECO:0000313" key="4">
    <source>
        <dbReference type="EMBL" id="BBO33475.1"/>
    </source>
</evidence>
<dbReference type="Gene3D" id="3.30.2350.10">
    <property type="entry name" value="Pseudouridine synthase"/>
    <property type="match status" value="1"/>
</dbReference>
<dbReference type="KEGG" id="lpav:PLANPX_3087"/>
<dbReference type="GO" id="GO:0001522">
    <property type="term" value="P:pseudouridine synthesis"/>
    <property type="evidence" value="ECO:0007669"/>
    <property type="project" value="InterPro"/>
</dbReference>
<proteinExistence type="inferred from homology"/>
<gene>
    <name evidence="4" type="ORF">PLANPX_3087</name>
</gene>
<evidence type="ECO:0000256" key="1">
    <source>
        <dbReference type="ARBA" id="ARBA00010876"/>
    </source>
</evidence>
<name>A0A5K7XAN2_9BACT</name>
<dbReference type="SUPFAM" id="SSF55120">
    <property type="entry name" value="Pseudouridine synthase"/>
    <property type="match status" value="1"/>
</dbReference>
<reference evidence="5" key="1">
    <citation type="submission" date="2019-10" db="EMBL/GenBank/DDBJ databases">
        <title>Lacipirellula parvula gen. nov., sp. nov., representing a lineage of planctomycetes widespread in freshwater anoxic habitats, and description of the family Lacipirellulaceae.</title>
        <authorList>
            <person name="Dedysh S.N."/>
            <person name="Kulichevskaya I.S."/>
            <person name="Beletsky A.V."/>
            <person name="Rakitin A.L."/>
            <person name="Mardanov A.V."/>
            <person name="Ivanova A.A."/>
            <person name="Saltykova V.X."/>
            <person name="Rijpstra W.I.C."/>
            <person name="Sinninghe Damste J.S."/>
            <person name="Ravin N.V."/>
        </authorList>
    </citation>
    <scope>NUCLEOTIDE SEQUENCE [LARGE SCALE GENOMIC DNA]</scope>
    <source>
        <strain evidence="5">PX69</strain>
    </source>
</reference>
<dbReference type="Pfam" id="PF00849">
    <property type="entry name" value="PseudoU_synth_2"/>
    <property type="match status" value="1"/>
</dbReference>
<evidence type="ECO:0000259" key="3">
    <source>
        <dbReference type="Pfam" id="PF00849"/>
    </source>
</evidence>